<dbReference type="eggNOG" id="ENOG502SSZX">
    <property type="taxonomic scope" value="Eukaryota"/>
</dbReference>
<evidence type="ECO:0000256" key="11">
    <source>
        <dbReference type="SAM" id="SignalP"/>
    </source>
</evidence>
<keyword evidence="7" id="KW-0472">Membrane</keyword>
<evidence type="ECO:0000256" key="9">
    <source>
        <dbReference type="ARBA" id="ARBA00038737"/>
    </source>
</evidence>
<dbReference type="Bgee" id="ENSCSAG00000009064">
    <property type="expression patterns" value="Expressed in blood"/>
</dbReference>
<feature type="signal peptide" evidence="11">
    <location>
        <begin position="1"/>
        <end position="19"/>
    </location>
</feature>
<keyword evidence="3" id="KW-1003">Cell membrane</keyword>
<feature type="domain" description="Ig-like" evidence="12">
    <location>
        <begin position="36"/>
        <end position="111"/>
    </location>
</feature>
<sequence length="111" mass="12383">MDRTYRILFLVAAATGAHSQVQLVQFGPEAKQPVASVKVFCKASGYSFTTYGMNWVRQVPGEGLEWMGWMNTNTGNPTYTQGFSMDTSVSMAYLQISSLKPEDTTVYFCTR</sequence>
<dbReference type="OMA" id="LRTHTCD"/>
<name>A0A0D9R9M5_CHLSB</name>
<keyword evidence="6" id="KW-1064">Adaptive immunity</keyword>
<dbReference type="STRING" id="60711.ENSCSAP00000005314"/>
<dbReference type="SUPFAM" id="SSF48726">
    <property type="entry name" value="Immunoglobulin"/>
    <property type="match status" value="1"/>
</dbReference>
<evidence type="ECO:0000313" key="14">
    <source>
        <dbReference type="Proteomes" id="UP000029965"/>
    </source>
</evidence>
<evidence type="ECO:0000256" key="3">
    <source>
        <dbReference type="ARBA" id="ARBA00022475"/>
    </source>
</evidence>
<comment type="subcellular location">
    <subcellularLocation>
        <location evidence="1">Cell membrane</location>
    </subcellularLocation>
    <subcellularLocation>
        <location evidence="2">Secreted</location>
    </subcellularLocation>
</comment>
<evidence type="ECO:0000256" key="10">
    <source>
        <dbReference type="ARBA" id="ARBA00043265"/>
    </source>
</evidence>
<evidence type="ECO:0000256" key="5">
    <source>
        <dbReference type="ARBA" id="ARBA00022859"/>
    </source>
</evidence>
<reference evidence="13" key="3">
    <citation type="submission" date="2025-09" db="UniProtKB">
        <authorList>
            <consortium name="Ensembl"/>
        </authorList>
    </citation>
    <scope>IDENTIFICATION</scope>
</reference>
<feature type="chain" id="PRO_5002345159" description="Ig-like domain-containing protein" evidence="11">
    <location>
        <begin position="20"/>
        <end position="111"/>
    </location>
</feature>
<keyword evidence="14" id="KW-1185">Reference proteome</keyword>
<dbReference type="InterPro" id="IPR036179">
    <property type="entry name" value="Ig-like_dom_sf"/>
</dbReference>
<organism evidence="13 14">
    <name type="scientific">Chlorocebus sabaeus</name>
    <name type="common">Green monkey</name>
    <name type="synonym">Simia sabaea</name>
    <dbReference type="NCBI Taxonomy" id="60711"/>
    <lineage>
        <taxon>Eukaryota</taxon>
        <taxon>Metazoa</taxon>
        <taxon>Chordata</taxon>
        <taxon>Craniata</taxon>
        <taxon>Vertebrata</taxon>
        <taxon>Euteleostomi</taxon>
        <taxon>Mammalia</taxon>
        <taxon>Eutheria</taxon>
        <taxon>Euarchontoglires</taxon>
        <taxon>Primates</taxon>
        <taxon>Haplorrhini</taxon>
        <taxon>Catarrhini</taxon>
        <taxon>Cercopithecidae</taxon>
        <taxon>Cercopithecinae</taxon>
        <taxon>Chlorocebus</taxon>
    </lineage>
</organism>
<dbReference type="PANTHER" id="PTHR23266">
    <property type="entry name" value="IMMUNOGLOBULIN HEAVY CHAIN"/>
    <property type="match status" value="1"/>
</dbReference>
<dbReference type="Proteomes" id="UP000029965">
    <property type="component" value="Chromosome 24"/>
</dbReference>
<keyword evidence="10" id="KW-1280">Immunoglobulin</keyword>
<dbReference type="InterPro" id="IPR050199">
    <property type="entry name" value="IgHV"/>
</dbReference>
<evidence type="ECO:0000256" key="7">
    <source>
        <dbReference type="ARBA" id="ARBA00023136"/>
    </source>
</evidence>
<keyword evidence="11" id="KW-0732">Signal</keyword>
<dbReference type="InterPro" id="IPR013106">
    <property type="entry name" value="Ig_V-set"/>
</dbReference>
<evidence type="ECO:0000256" key="8">
    <source>
        <dbReference type="ARBA" id="ARBA00023319"/>
    </source>
</evidence>
<dbReference type="Pfam" id="PF07686">
    <property type="entry name" value="V-set"/>
    <property type="match status" value="1"/>
</dbReference>
<dbReference type="PROSITE" id="PS50835">
    <property type="entry name" value="IG_LIKE"/>
    <property type="match status" value="1"/>
</dbReference>
<evidence type="ECO:0000256" key="6">
    <source>
        <dbReference type="ARBA" id="ARBA00023130"/>
    </source>
</evidence>
<dbReference type="Ensembl" id="ENSCSAT00000007128.1">
    <property type="protein sequence ID" value="ENSCSAP00000005314.1"/>
    <property type="gene ID" value="ENSCSAG00000009064.1"/>
</dbReference>
<dbReference type="GO" id="GO:0019814">
    <property type="term" value="C:immunoglobulin complex"/>
    <property type="evidence" value="ECO:0007669"/>
    <property type="project" value="UniProtKB-KW"/>
</dbReference>
<proteinExistence type="predicted"/>
<evidence type="ECO:0000256" key="2">
    <source>
        <dbReference type="ARBA" id="ARBA00004613"/>
    </source>
</evidence>
<dbReference type="GO" id="GO:0005886">
    <property type="term" value="C:plasma membrane"/>
    <property type="evidence" value="ECO:0007669"/>
    <property type="project" value="UniProtKB-SubCell"/>
</dbReference>
<comment type="subunit">
    <text evidence="9">Immunoglobulins are composed of two identical heavy chains and two identical light chains; disulfide-linked.</text>
</comment>
<keyword evidence="5" id="KW-0391">Immunity</keyword>
<protein>
    <recommendedName>
        <fullName evidence="12">Ig-like domain-containing protein</fullName>
    </recommendedName>
</protein>
<dbReference type="GeneTree" id="ENSGT00940000161255"/>
<dbReference type="GO" id="GO:0005576">
    <property type="term" value="C:extracellular region"/>
    <property type="evidence" value="ECO:0007669"/>
    <property type="project" value="UniProtKB-SubCell"/>
</dbReference>
<dbReference type="InterPro" id="IPR013783">
    <property type="entry name" value="Ig-like_fold"/>
</dbReference>
<evidence type="ECO:0000313" key="13">
    <source>
        <dbReference type="Ensembl" id="ENSCSAP00000005314.1"/>
    </source>
</evidence>
<dbReference type="SMART" id="SM00406">
    <property type="entry name" value="IGv"/>
    <property type="match status" value="1"/>
</dbReference>
<reference evidence="13 14" key="1">
    <citation type="submission" date="2014-03" db="EMBL/GenBank/DDBJ databases">
        <authorList>
            <person name="Warren W."/>
            <person name="Wilson R.K."/>
        </authorList>
    </citation>
    <scope>NUCLEOTIDE SEQUENCE</scope>
</reference>
<evidence type="ECO:0000256" key="4">
    <source>
        <dbReference type="ARBA" id="ARBA00022525"/>
    </source>
</evidence>
<reference evidence="13" key="2">
    <citation type="submission" date="2025-08" db="UniProtKB">
        <authorList>
            <consortium name="Ensembl"/>
        </authorList>
    </citation>
    <scope>IDENTIFICATION</scope>
</reference>
<keyword evidence="8" id="KW-0393">Immunoglobulin domain</keyword>
<dbReference type="GO" id="GO:0002250">
    <property type="term" value="P:adaptive immune response"/>
    <property type="evidence" value="ECO:0007669"/>
    <property type="project" value="UniProtKB-KW"/>
</dbReference>
<keyword evidence="4" id="KW-0964">Secreted</keyword>
<accession>A0A0D9R9M5</accession>
<evidence type="ECO:0000259" key="12">
    <source>
        <dbReference type="PROSITE" id="PS50835"/>
    </source>
</evidence>
<dbReference type="EMBL" id="AQIB01153502">
    <property type="status" value="NOT_ANNOTATED_CDS"/>
    <property type="molecule type" value="Genomic_DNA"/>
</dbReference>
<dbReference type="AlphaFoldDB" id="A0A0D9R9M5"/>
<dbReference type="InterPro" id="IPR007110">
    <property type="entry name" value="Ig-like_dom"/>
</dbReference>
<evidence type="ECO:0000256" key="1">
    <source>
        <dbReference type="ARBA" id="ARBA00004236"/>
    </source>
</evidence>
<dbReference type="Gene3D" id="2.60.40.10">
    <property type="entry name" value="Immunoglobulins"/>
    <property type="match status" value="1"/>
</dbReference>